<dbReference type="InterPro" id="IPR050740">
    <property type="entry name" value="Aldehyde_DH_Superfamily"/>
</dbReference>
<dbReference type="PANTHER" id="PTHR43353:SF3">
    <property type="entry name" value="ALDEHYDE DEHYDROGENASE-RELATED"/>
    <property type="match status" value="1"/>
</dbReference>
<dbReference type="SUPFAM" id="SSF53720">
    <property type="entry name" value="ALDH-like"/>
    <property type="match status" value="1"/>
</dbReference>
<evidence type="ECO:0000313" key="4">
    <source>
        <dbReference type="EMBL" id="NEB10667.1"/>
    </source>
</evidence>
<evidence type="ECO:0000313" key="5">
    <source>
        <dbReference type="Proteomes" id="UP000470446"/>
    </source>
</evidence>
<evidence type="ECO:0000256" key="2">
    <source>
        <dbReference type="SAM" id="MobiDB-lite"/>
    </source>
</evidence>
<dbReference type="Gene3D" id="3.40.309.10">
    <property type="entry name" value="Aldehyde Dehydrogenase, Chain A, domain 2"/>
    <property type="match status" value="1"/>
</dbReference>
<dbReference type="Pfam" id="PF00171">
    <property type="entry name" value="Aldedh"/>
    <property type="match status" value="1"/>
</dbReference>
<organism evidence="4 5">
    <name type="scientific">Streptomyces coelicoflavus</name>
    <dbReference type="NCBI Taxonomy" id="285562"/>
    <lineage>
        <taxon>Bacteria</taxon>
        <taxon>Bacillati</taxon>
        <taxon>Actinomycetota</taxon>
        <taxon>Actinomycetes</taxon>
        <taxon>Kitasatosporales</taxon>
        <taxon>Streptomycetaceae</taxon>
        <taxon>Streptomyces</taxon>
    </lineage>
</organism>
<dbReference type="EMBL" id="JAAGMA010000455">
    <property type="protein sequence ID" value="NEB10667.1"/>
    <property type="molecule type" value="Genomic_DNA"/>
</dbReference>
<dbReference type="InterPro" id="IPR016163">
    <property type="entry name" value="Ald_DH_C"/>
</dbReference>
<keyword evidence="1" id="KW-0560">Oxidoreductase</keyword>
<dbReference type="InterPro" id="IPR044151">
    <property type="entry name" value="ALDH_KGSADH"/>
</dbReference>
<comment type="caution">
    <text evidence="4">The sequence shown here is derived from an EMBL/GenBank/DDBJ whole genome shotgun (WGS) entry which is preliminary data.</text>
</comment>
<reference evidence="4 5" key="1">
    <citation type="submission" date="2020-01" db="EMBL/GenBank/DDBJ databases">
        <title>Insect and environment-associated Actinomycetes.</title>
        <authorList>
            <person name="Currrie C."/>
            <person name="Chevrette M."/>
            <person name="Carlson C."/>
            <person name="Stubbendieck R."/>
            <person name="Wendt-Pienkowski E."/>
        </authorList>
    </citation>
    <scope>NUCLEOTIDE SEQUENCE [LARGE SCALE GENOMIC DNA]</scope>
    <source>
        <strain evidence="4 5">SID14163</strain>
    </source>
</reference>
<accession>A0A7K3PLF4</accession>
<evidence type="ECO:0000259" key="3">
    <source>
        <dbReference type="Pfam" id="PF00171"/>
    </source>
</evidence>
<feature type="domain" description="Aldehyde dehydrogenase" evidence="3">
    <location>
        <begin position="3"/>
        <end position="404"/>
    </location>
</feature>
<gene>
    <name evidence="4" type="ORF">G3I32_17750</name>
</gene>
<dbReference type="InterPro" id="IPR016161">
    <property type="entry name" value="Ald_DH/histidinol_DH"/>
</dbReference>
<dbReference type="Gene3D" id="3.40.605.10">
    <property type="entry name" value="Aldehyde Dehydrogenase, Chain A, domain 1"/>
    <property type="match status" value="1"/>
</dbReference>
<dbReference type="Proteomes" id="UP000470446">
    <property type="component" value="Unassembled WGS sequence"/>
</dbReference>
<dbReference type="PANTHER" id="PTHR43353">
    <property type="entry name" value="SUCCINATE-SEMIALDEHYDE DEHYDROGENASE, MITOCHONDRIAL"/>
    <property type="match status" value="1"/>
</dbReference>
<dbReference type="InterPro" id="IPR015590">
    <property type="entry name" value="Aldehyde_DH_dom"/>
</dbReference>
<dbReference type="CDD" id="cd07129">
    <property type="entry name" value="ALDH_KGSADH"/>
    <property type="match status" value="1"/>
</dbReference>
<protein>
    <submittedName>
        <fullName evidence="4">Aldehyde dehydrogenase (NADP(+))</fullName>
    </submittedName>
</protein>
<proteinExistence type="predicted"/>
<feature type="region of interest" description="Disordered" evidence="2">
    <location>
        <begin position="1"/>
        <end position="21"/>
    </location>
</feature>
<sequence length="503" mass="52737">MVSIDPTTGAEAERVTEATSPERLDEICQAAAEAFAQISGRDRAFRVRLLRSVADALEARRTDVVDLGIRETGLHRTRLEGELTRTVYQARLFADVVEEGSYLEATIDHAGDTPMGPGPDLRRMLVPTGPVAVFGAGNFPLAFSVPGGDTVSALAAGCPVIVKAHSSHPALSQLTHEVLTTAAAATGAPAGTIGIAYGQEAGALLVQHPAITAVGFTGSLSGGKALMRLIEQRDTPIPFFGELASLNPIVITDAALTARGEELARGLVASVTGSGGQLCTKPGLVLVPHGPAGDAFAATASTLMSSAPATVLLNERIRDSYDSISAGLEQNPGVHVLVEGGKPTGAGFAVTPRLLTIEASVLTETQVGECFGPTTLIARYDKDQLQGALRTLPASLTATIHAESSDDLESLVDVLLPKAGRLLFDGFPTGVLVSWAQQHGGPWPATNTQHTSVGTSAIRRFLRPVTWQSAPEKILPVELRDSFTGIPRRIDGQLVLPDEEDRR</sequence>
<dbReference type="GO" id="GO:0016620">
    <property type="term" value="F:oxidoreductase activity, acting on the aldehyde or oxo group of donors, NAD or NADP as acceptor"/>
    <property type="evidence" value="ECO:0007669"/>
    <property type="project" value="InterPro"/>
</dbReference>
<name>A0A7K3PLF4_9ACTN</name>
<evidence type="ECO:0000256" key="1">
    <source>
        <dbReference type="ARBA" id="ARBA00023002"/>
    </source>
</evidence>
<feature type="compositionally biased region" description="Basic and acidic residues" evidence="2">
    <location>
        <begin position="11"/>
        <end position="21"/>
    </location>
</feature>
<dbReference type="InterPro" id="IPR016162">
    <property type="entry name" value="Ald_DH_N"/>
</dbReference>
<dbReference type="AlphaFoldDB" id="A0A7K3PLF4"/>